<name>A0ACC2KNR9_PERAE</name>
<comment type="caution">
    <text evidence="1">The sequence shown here is derived from an EMBL/GenBank/DDBJ whole genome shotgun (WGS) entry which is preliminary data.</text>
</comment>
<keyword evidence="2" id="KW-1185">Reference proteome</keyword>
<dbReference type="EMBL" id="CM056818">
    <property type="protein sequence ID" value="KAJ8622808.1"/>
    <property type="molecule type" value="Genomic_DNA"/>
</dbReference>
<sequence length="1253" mass="137488">MANGKPSDDSEEFVLRSGPRSGLKREFAFALKVHSEVSGSLGRTRSRKIQSPSSSSSNGVSADGSSKKVKICGADDGEESKKSGKRIRVSGVDDANDEESKTNGMIQSPSSFNEVSVDLSDNGTKTFENSSGDDAVVEELKRESDKRDILMKEEVYGTETFMEVEDKKIDLEEIPIEKEVSVAETCIEVEDEKSLIEEIPIMNENSGTVTVMVVEDSNVEKVVDGDAEKKMLEDDAKKAVGAEQLKALKALAPITFSRRFTRSVAEKNVDGKEGKMVNGNVLKTPPASPPPRRIMRLNTEKVVDGEAEKIVGDEAGKIVDDNGERMVDDNADKLVDGSVDMVVDVDMKNMVDGSADMVVDVDMKNMVDGKASKTPLSPTAARRLTRSVAEKMVDCDAEKMVESDGDKRVDENAEKMLDNDGDKRVDDNAEKMVDSNATKTPLLPTPARRLTRSIAEKMVDGDAEKIVESNGDKMAEINGDKKMDDNAENMLDSNALKMTPPHYTSARRITRSLLKSNTDFSKSTASEMNGVCAVSEPNLKPRKNEAVVESDAKTADEVSLLGGSSKKLELKMSKKIALTKMPSNIRDLLRTGLLEGFPVKYVFRSKKAVLKGIIKGDGILCSCSSCNGSKVVLPFEFEKHADSLNKHPSMYIHFENGKTFRDVLNECKRAPLDMLESTLKSALGLSSVKEVATFQNHEESIQSRDEESELVCNKCPESGQSRESSFSGTDESPASSAISARLSKLRLKTKSTGSGSKKLSSQKLTSGSTSKQLSSQKKNSHGRLTKKDLRLHKLVFMDDVLPDGTEVAYYARGQRLLEGYVKGCSIFCSCCSSEVSPSQFEAHAGWASRRKPYLHIYTSNGVSLHELSVSLSKGRKFSANDNDDLCTICADGGGLVLCDGCPRAFHRDCAGLSSVPRGDWYCKYCQTLFEKEKAVAYNENAKAAGRVPGVDPIEQITKRCIRIVKTSEADLTVCVLCRSHDFSKSIFGPRTVMLCDQCEKEYHVGCLKDHQMADLKELPQGKWFCCSDCHKIHTALEKLVLRGSEALPKSLSDVIRQKHIEKSSSDCADLDVRWRLLKGKNESSDSKLLLSKAVAIFHDCFDPIVDSATSKDLIPCVVYGRNMRDQEFTGMYCAVLTVNSSVVSAGILRIFGQELAELPLVATSSENQGKGYFQSLFSCIERLLGFLNVKNLLLPAADEAESIWTEKFGFKKISQDELSNLTMDSRLMTFQGTSILHKLVPKCRIVGRPARAS</sequence>
<evidence type="ECO:0000313" key="1">
    <source>
        <dbReference type="EMBL" id="KAJ8622808.1"/>
    </source>
</evidence>
<dbReference type="Proteomes" id="UP001234297">
    <property type="component" value="Chromosome 10"/>
</dbReference>
<gene>
    <name evidence="1" type="ORF">MRB53_031337</name>
</gene>
<protein>
    <submittedName>
        <fullName evidence="1">Uncharacterized protein</fullName>
    </submittedName>
</protein>
<evidence type="ECO:0000313" key="2">
    <source>
        <dbReference type="Proteomes" id="UP001234297"/>
    </source>
</evidence>
<accession>A0ACC2KNR9</accession>
<proteinExistence type="predicted"/>
<organism evidence="1 2">
    <name type="scientific">Persea americana</name>
    <name type="common">Avocado</name>
    <dbReference type="NCBI Taxonomy" id="3435"/>
    <lineage>
        <taxon>Eukaryota</taxon>
        <taxon>Viridiplantae</taxon>
        <taxon>Streptophyta</taxon>
        <taxon>Embryophyta</taxon>
        <taxon>Tracheophyta</taxon>
        <taxon>Spermatophyta</taxon>
        <taxon>Magnoliopsida</taxon>
        <taxon>Magnoliidae</taxon>
        <taxon>Laurales</taxon>
        <taxon>Lauraceae</taxon>
        <taxon>Persea</taxon>
    </lineage>
</organism>
<reference evidence="1 2" key="1">
    <citation type="journal article" date="2022" name="Hortic Res">
        <title>A haplotype resolved chromosomal level avocado genome allows analysis of novel avocado genes.</title>
        <authorList>
            <person name="Nath O."/>
            <person name="Fletcher S.J."/>
            <person name="Hayward A."/>
            <person name="Shaw L.M."/>
            <person name="Masouleh A.K."/>
            <person name="Furtado A."/>
            <person name="Henry R.J."/>
            <person name="Mitter N."/>
        </authorList>
    </citation>
    <scope>NUCLEOTIDE SEQUENCE [LARGE SCALE GENOMIC DNA]</scope>
    <source>
        <strain evidence="2">cv. Hass</strain>
    </source>
</reference>